<evidence type="ECO:0000313" key="4">
    <source>
        <dbReference type="Proteomes" id="UP001649230"/>
    </source>
</evidence>
<dbReference type="PANTHER" id="PTHR34039">
    <property type="entry name" value="UPF0102 PROTEIN YRAN"/>
    <property type="match status" value="1"/>
</dbReference>
<sequence length="125" mass="14696">MTIERKDRRKELGAAGEEMAVQLLTDKGYTISSRNWRCRVGEIDIVAESEGVLVFVEVRTRNSSRSFGMAKESVDYRKQMKVREAAQYYLARYKLYDRRVRFDVLSIQMNQMHDRPLIEHIEGAF</sequence>
<dbReference type="NCBIfam" id="TIGR00252">
    <property type="entry name" value="YraN family protein"/>
    <property type="match status" value="1"/>
</dbReference>
<evidence type="ECO:0000256" key="1">
    <source>
        <dbReference type="ARBA" id="ARBA00006738"/>
    </source>
</evidence>
<dbReference type="InterPro" id="IPR011856">
    <property type="entry name" value="tRNA_endonuc-like_dom_sf"/>
</dbReference>
<gene>
    <name evidence="3" type="ORF">L0M14_09585</name>
</gene>
<dbReference type="NCBIfam" id="NF009154">
    <property type="entry name" value="PRK12497.3-3"/>
    <property type="match status" value="1"/>
</dbReference>
<dbReference type="InterPro" id="IPR003509">
    <property type="entry name" value="UPF0102_YraN-like"/>
</dbReference>
<dbReference type="Pfam" id="PF02021">
    <property type="entry name" value="UPF0102"/>
    <property type="match status" value="1"/>
</dbReference>
<comment type="similarity">
    <text evidence="1 2">Belongs to the UPF0102 family.</text>
</comment>
<dbReference type="HAMAP" id="MF_00048">
    <property type="entry name" value="UPF0102"/>
    <property type="match status" value="1"/>
</dbReference>
<dbReference type="SUPFAM" id="SSF52980">
    <property type="entry name" value="Restriction endonuclease-like"/>
    <property type="match status" value="1"/>
</dbReference>
<dbReference type="NCBIfam" id="NF009150">
    <property type="entry name" value="PRK12497.1-3"/>
    <property type="match status" value="1"/>
</dbReference>
<dbReference type="RefSeq" id="WP_235121895.1">
    <property type="nucleotide sequence ID" value="NZ_CP090978.1"/>
</dbReference>
<evidence type="ECO:0000313" key="3">
    <source>
        <dbReference type="EMBL" id="UJF35328.1"/>
    </source>
</evidence>
<evidence type="ECO:0000256" key="2">
    <source>
        <dbReference type="HAMAP-Rule" id="MF_00048"/>
    </source>
</evidence>
<name>A0ABY3SN44_9BACL</name>
<dbReference type="PANTHER" id="PTHR34039:SF1">
    <property type="entry name" value="UPF0102 PROTEIN YRAN"/>
    <property type="match status" value="1"/>
</dbReference>
<proteinExistence type="inferred from homology"/>
<dbReference type="EMBL" id="CP090978">
    <property type="protein sequence ID" value="UJF35328.1"/>
    <property type="molecule type" value="Genomic_DNA"/>
</dbReference>
<dbReference type="Proteomes" id="UP001649230">
    <property type="component" value="Chromosome"/>
</dbReference>
<dbReference type="InterPro" id="IPR011335">
    <property type="entry name" value="Restrct_endonuc-II-like"/>
</dbReference>
<keyword evidence="4" id="KW-1185">Reference proteome</keyword>
<protein>
    <recommendedName>
        <fullName evidence="2">UPF0102 protein L0M14_09585</fullName>
    </recommendedName>
</protein>
<accession>A0ABY3SN44</accession>
<dbReference type="Gene3D" id="3.40.1350.10">
    <property type="match status" value="1"/>
</dbReference>
<organism evidence="3 4">
    <name type="scientific">Paenibacillus hexagrammi</name>
    <dbReference type="NCBI Taxonomy" id="2908839"/>
    <lineage>
        <taxon>Bacteria</taxon>
        <taxon>Bacillati</taxon>
        <taxon>Bacillota</taxon>
        <taxon>Bacilli</taxon>
        <taxon>Bacillales</taxon>
        <taxon>Paenibacillaceae</taxon>
        <taxon>Paenibacillus</taxon>
    </lineage>
</organism>
<reference evidence="3 4" key="1">
    <citation type="journal article" date="2024" name="Int. J. Syst. Evol. Microbiol.">
        <title>Paenibacillus hexagrammi sp. nov., a novel bacterium isolated from the gut content of Hexagrammos agrammus.</title>
        <authorList>
            <person name="Jung H.K."/>
            <person name="Kim D.G."/>
            <person name="Zin H."/>
            <person name="Park J."/>
            <person name="Jung H."/>
            <person name="Kim Y.O."/>
            <person name="Kong H.J."/>
            <person name="Kim J.W."/>
            <person name="Kim Y.S."/>
        </authorList>
    </citation>
    <scope>NUCLEOTIDE SEQUENCE [LARGE SCALE GENOMIC DNA]</scope>
    <source>
        <strain evidence="3 4">YPD9-1</strain>
    </source>
</reference>
<dbReference type="CDD" id="cd20736">
    <property type="entry name" value="PoNe_Nuclease"/>
    <property type="match status" value="1"/>
</dbReference>